<accession>A0A6I9TMG6</accession>
<dbReference type="AlphaFoldDB" id="A0A6I9TMG6"/>
<dbReference type="OrthoDB" id="913535at2759"/>
<dbReference type="GO" id="GO:0003676">
    <property type="term" value="F:nucleic acid binding"/>
    <property type="evidence" value="ECO:0007669"/>
    <property type="project" value="InterPro"/>
</dbReference>
<dbReference type="GO" id="GO:0015074">
    <property type="term" value="P:DNA integration"/>
    <property type="evidence" value="ECO:0007669"/>
    <property type="project" value="InterPro"/>
</dbReference>
<feature type="coiled-coil region" evidence="1">
    <location>
        <begin position="255"/>
        <end position="285"/>
    </location>
</feature>
<keyword evidence="1" id="KW-0175">Coiled coil</keyword>
<dbReference type="InterPro" id="IPR016197">
    <property type="entry name" value="Chromo-like_dom_sf"/>
</dbReference>
<keyword evidence="3" id="KW-1185">Reference proteome</keyword>
<dbReference type="InParanoid" id="A0A6I9TMG6"/>
<reference evidence="4" key="1">
    <citation type="submission" date="2025-08" db="UniProtKB">
        <authorList>
            <consortium name="RefSeq"/>
        </authorList>
    </citation>
    <scope>IDENTIFICATION</scope>
</reference>
<dbReference type="GeneID" id="105168653"/>
<dbReference type="RefSeq" id="XP_011087088.1">
    <property type="nucleotide sequence ID" value="XM_011088786.1"/>
</dbReference>
<dbReference type="PROSITE" id="PS50994">
    <property type="entry name" value="INTEGRASE"/>
    <property type="match status" value="1"/>
</dbReference>
<dbReference type="InterPro" id="IPR036397">
    <property type="entry name" value="RNaseH_sf"/>
</dbReference>
<dbReference type="PANTHER" id="PTHR37984">
    <property type="entry name" value="PROTEIN CBG26694"/>
    <property type="match status" value="1"/>
</dbReference>
<name>A0A6I9TMG6_SESIN</name>
<dbReference type="Gene3D" id="3.30.420.10">
    <property type="entry name" value="Ribonuclease H-like superfamily/Ribonuclease H"/>
    <property type="match status" value="1"/>
</dbReference>
<feature type="domain" description="Integrase catalytic" evidence="2">
    <location>
        <begin position="58"/>
        <end position="246"/>
    </location>
</feature>
<evidence type="ECO:0000256" key="1">
    <source>
        <dbReference type="SAM" id="Coils"/>
    </source>
</evidence>
<dbReference type="InterPro" id="IPR012337">
    <property type="entry name" value="RNaseH-like_sf"/>
</dbReference>
<dbReference type="InterPro" id="IPR056924">
    <property type="entry name" value="SH3_Tf2-1"/>
</dbReference>
<evidence type="ECO:0000313" key="4">
    <source>
        <dbReference type="RefSeq" id="XP_011087088.1"/>
    </source>
</evidence>
<dbReference type="KEGG" id="sind:105168653"/>
<evidence type="ECO:0000259" key="2">
    <source>
        <dbReference type="PROSITE" id="PS50994"/>
    </source>
</evidence>
<dbReference type="InterPro" id="IPR001584">
    <property type="entry name" value="Integrase_cat-core"/>
</dbReference>
<evidence type="ECO:0000313" key="3">
    <source>
        <dbReference type="Proteomes" id="UP000504604"/>
    </source>
</evidence>
<dbReference type="PANTHER" id="PTHR37984:SF15">
    <property type="entry name" value="INTEGRASE CATALYTIC DOMAIN-CONTAINING PROTEIN"/>
    <property type="match status" value="1"/>
</dbReference>
<dbReference type="Proteomes" id="UP000504604">
    <property type="component" value="Linkage group LG8"/>
</dbReference>
<protein>
    <submittedName>
        <fullName evidence="4">Uncharacterized protein LOC105168653</fullName>
    </submittedName>
</protein>
<dbReference type="SUPFAM" id="SSF53098">
    <property type="entry name" value="Ribonuclease H-like"/>
    <property type="match status" value="1"/>
</dbReference>
<dbReference type="SUPFAM" id="SSF54160">
    <property type="entry name" value="Chromo domain-like"/>
    <property type="match status" value="1"/>
</dbReference>
<proteinExistence type="predicted"/>
<gene>
    <name evidence="4" type="primary">LOC105168653</name>
</gene>
<dbReference type="InterPro" id="IPR050951">
    <property type="entry name" value="Retrovirus_Pol_polyprotein"/>
</dbReference>
<sequence length="412" mass="48068">MGGKVYTIVKYYLGKGERLCNIDPDKYSYMDFIEDIKDLHGVSNNNIKIRCELNKWASAVVPNIVKELNNIKEESNICQLSVAGDLKFEVQDQNVNYIVNLKGKARNCMVWYISGIPYKHVALGIAHRREDIKSYTDNRFSTAKDIVSDRDNVFTNHFWKELFNLTGVSLDMSFAYHPQTDGQTERVNQCLEIYLRCMCHQHPRKWSQWISLAEFWFNATFHSGFKATSFEALYGYPPNQLPIGPYLHSHHSDVEELMKNKVEILQLLKENLQNAQQRMKIYADKKRTEREFEVGDEEEFNASVSYFGPYKVVEWIGNVAYKLALPLELKIHPIFHVSLLKKKIGSKYMPSINLSELEDEVYKVYPLAILAWRLIPRNNVGVPQVLIHWSHSFPEQVTWEDYYSMVAKFPPF</sequence>
<dbReference type="Pfam" id="PF24626">
    <property type="entry name" value="SH3_Tf2-1"/>
    <property type="match status" value="1"/>
</dbReference>
<organism evidence="3 4">
    <name type="scientific">Sesamum indicum</name>
    <name type="common">Oriental sesame</name>
    <name type="synonym">Sesamum orientale</name>
    <dbReference type="NCBI Taxonomy" id="4182"/>
    <lineage>
        <taxon>Eukaryota</taxon>
        <taxon>Viridiplantae</taxon>
        <taxon>Streptophyta</taxon>
        <taxon>Embryophyta</taxon>
        <taxon>Tracheophyta</taxon>
        <taxon>Spermatophyta</taxon>
        <taxon>Magnoliopsida</taxon>
        <taxon>eudicotyledons</taxon>
        <taxon>Gunneridae</taxon>
        <taxon>Pentapetalae</taxon>
        <taxon>asterids</taxon>
        <taxon>lamiids</taxon>
        <taxon>Lamiales</taxon>
        <taxon>Pedaliaceae</taxon>
        <taxon>Sesamum</taxon>
    </lineage>
</organism>